<name>A0A2I1GJ43_9GLOM</name>
<dbReference type="InterPro" id="IPR014756">
    <property type="entry name" value="Ig_E-set"/>
</dbReference>
<gene>
    <name evidence="4" type="ORF">RhiirA4_461514</name>
</gene>
<feature type="domain" description="MD-2-related lipid-recognition" evidence="3">
    <location>
        <begin position="30"/>
        <end position="139"/>
    </location>
</feature>
<dbReference type="OrthoDB" id="2355013at2759"/>
<dbReference type="AlphaFoldDB" id="A0A2I1GJ43"/>
<sequence>MKQNYIFVIVLLATLSLINAFPHQLQERDTTFVACPSGSPNPIKVTVKPDPPPVTGSFVLNVSGTLKTGVISAGSKLVVKAVGDDGELLDDPIVYDMCESLTCPTKYFDVVAYLKSKNLLPTFSIIVQVLSASGKTLGCSIGTVTGA</sequence>
<comment type="caution">
    <text evidence="4">The sequence shown here is derived from an EMBL/GenBank/DDBJ whole genome shotgun (WGS) entry which is preliminary data.</text>
</comment>
<evidence type="ECO:0000259" key="3">
    <source>
        <dbReference type="Pfam" id="PF02221"/>
    </source>
</evidence>
<dbReference type="Pfam" id="PF02221">
    <property type="entry name" value="E1_DerP2_DerF2"/>
    <property type="match status" value="1"/>
</dbReference>
<accession>A0A2I1GJ43</accession>
<dbReference type="SUPFAM" id="SSF81296">
    <property type="entry name" value="E set domains"/>
    <property type="match status" value="1"/>
</dbReference>
<organism evidence="4 5">
    <name type="scientific">Rhizophagus irregularis</name>
    <dbReference type="NCBI Taxonomy" id="588596"/>
    <lineage>
        <taxon>Eukaryota</taxon>
        <taxon>Fungi</taxon>
        <taxon>Fungi incertae sedis</taxon>
        <taxon>Mucoromycota</taxon>
        <taxon>Glomeromycotina</taxon>
        <taxon>Glomeromycetes</taxon>
        <taxon>Glomerales</taxon>
        <taxon>Glomeraceae</taxon>
        <taxon>Rhizophagus</taxon>
    </lineage>
</organism>
<keyword evidence="2" id="KW-0732">Signal</keyword>
<evidence type="ECO:0000313" key="5">
    <source>
        <dbReference type="Proteomes" id="UP000234323"/>
    </source>
</evidence>
<keyword evidence="5" id="KW-1185">Reference proteome</keyword>
<dbReference type="EMBL" id="LLXI01000466">
    <property type="protein sequence ID" value="PKY46611.1"/>
    <property type="molecule type" value="Genomic_DNA"/>
</dbReference>
<dbReference type="VEuPathDB" id="FungiDB:FUN_017726"/>
<evidence type="ECO:0000256" key="2">
    <source>
        <dbReference type="SAM" id="SignalP"/>
    </source>
</evidence>
<dbReference type="VEuPathDB" id="FungiDB:RhiirA1_470677"/>
<feature type="signal peptide" evidence="2">
    <location>
        <begin position="1"/>
        <end position="20"/>
    </location>
</feature>
<dbReference type="InterPro" id="IPR003172">
    <property type="entry name" value="ML_dom"/>
</dbReference>
<reference evidence="4 5" key="1">
    <citation type="submission" date="2015-10" db="EMBL/GenBank/DDBJ databases">
        <title>Genome analyses suggest a sexual origin of heterokaryosis in a supposedly ancient asexual fungus.</title>
        <authorList>
            <person name="Ropars J."/>
            <person name="Sedzielewska K."/>
            <person name="Noel J."/>
            <person name="Charron P."/>
            <person name="Farinelli L."/>
            <person name="Marton T."/>
            <person name="Kruger M."/>
            <person name="Pelin A."/>
            <person name="Brachmann A."/>
            <person name="Corradi N."/>
        </authorList>
    </citation>
    <scope>NUCLEOTIDE SEQUENCE [LARGE SCALE GENOMIC DNA]</scope>
    <source>
        <strain evidence="4 5">A4</strain>
    </source>
</reference>
<evidence type="ECO:0000256" key="1">
    <source>
        <dbReference type="ARBA" id="ARBA00016056"/>
    </source>
</evidence>
<feature type="chain" id="PRO_5014116883" description="Phosphatidylglycerol/phosphatidylinositol transfer protein" evidence="2">
    <location>
        <begin position="21"/>
        <end position="147"/>
    </location>
</feature>
<evidence type="ECO:0000313" key="4">
    <source>
        <dbReference type="EMBL" id="PKY46611.1"/>
    </source>
</evidence>
<protein>
    <recommendedName>
        <fullName evidence="1">Phosphatidylglycerol/phosphatidylinositol transfer protein</fullName>
    </recommendedName>
</protein>
<dbReference type="Proteomes" id="UP000234323">
    <property type="component" value="Unassembled WGS sequence"/>
</dbReference>
<proteinExistence type="predicted"/>
<dbReference type="VEuPathDB" id="FungiDB:RhiirFUN_023093"/>